<evidence type="ECO:0000256" key="1">
    <source>
        <dbReference type="SAM" id="MobiDB-lite"/>
    </source>
</evidence>
<dbReference type="OrthoDB" id="5505402at2"/>
<dbReference type="KEGG" id="gfe:Gferi_16540"/>
<dbReference type="AlphaFoldDB" id="A0A1D8GJL0"/>
<dbReference type="STRING" id="1424294.Gferi_16540"/>
<dbReference type="Proteomes" id="UP000095743">
    <property type="component" value="Chromosome"/>
</dbReference>
<dbReference type="InterPro" id="IPR025306">
    <property type="entry name" value="Zn-bnd_dom_prob"/>
</dbReference>
<organism evidence="3 4">
    <name type="scientific">Geosporobacter ferrireducens</name>
    <dbReference type="NCBI Taxonomy" id="1424294"/>
    <lineage>
        <taxon>Bacteria</taxon>
        <taxon>Bacillati</taxon>
        <taxon>Bacillota</taxon>
        <taxon>Clostridia</taxon>
        <taxon>Peptostreptococcales</taxon>
        <taxon>Thermotaleaceae</taxon>
        <taxon>Geosporobacter</taxon>
    </lineage>
</organism>
<evidence type="ECO:0000313" key="3">
    <source>
        <dbReference type="EMBL" id="AOT71022.1"/>
    </source>
</evidence>
<feature type="region of interest" description="Disordered" evidence="1">
    <location>
        <begin position="42"/>
        <end position="63"/>
    </location>
</feature>
<name>A0A1D8GJL0_9FIRM</name>
<feature type="domain" description="Probable zinc-binding" evidence="2">
    <location>
        <begin position="3"/>
        <end position="48"/>
    </location>
</feature>
<keyword evidence="4" id="KW-1185">Reference proteome</keyword>
<accession>A0A1D8GJL0</accession>
<dbReference type="Pfam" id="PF13451">
    <property type="entry name" value="zf_Tbcl"/>
    <property type="match status" value="1"/>
</dbReference>
<evidence type="ECO:0000313" key="4">
    <source>
        <dbReference type="Proteomes" id="UP000095743"/>
    </source>
</evidence>
<gene>
    <name evidence="3" type="ORF">Gferi_16540</name>
</gene>
<dbReference type="EMBL" id="CP017269">
    <property type="protein sequence ID" value="AOT71022.1"/>
    <property type="molecule type" value="Genomic_DNA"/>
</dbReference>
<dbReference type="RefSeq" id="WP_069978415.1">
    <property type="nucleotide sequence ID" value="NZ_CP017269.1"/>
</dbReference>
<reference evidence="3 4" key="1">
    <citation type="submission" date="2016-09" db="EMBL/GenBank/DDBJ databases">
        <title>Genomic analysis reveals versatility of anaerobic energy metabolism of Geosporobacter ferrireducens IRF9 of phylum Firmicutes.</title>
        <authorList>
            <person name="Kim S.-J."/>
        </authorList>
    </citation>
    <scope>NUCLEOTIDE SEQUENCE [LARGE SCALE GENOMIC DNA]</scope>
    <source>
        <strain evidence="3 4">IRF9</strain>
    </source>
</reference>
<protein>
    <submittedName>
        <fullName evidence="3">Cytochrome C551</fullName>
    </submittedName>
</protein>
<proteinExistence type="predicted"/>
<sequence>MFQDKTIECKDCGVEFTFTAGEQQFYAEKGFDNEPKKCKECRQKAKRNFSKPNNGGQRRSYDR</sequence>
<evidence type="ECO:0000259" key="2">
    <source>
        <dbReference type="Pfam" id="PF13451"/>
    </source>
</evidence>